<protein>
    <submittedName>
        <fullName evidence="2">Uncharacterized protein</fullName>
    </submittedName>
</protein>
<keyword evidence="1" id="KW-0812">Transmembrane</keyword>
<organism evidence="2 3">
    <name type="scientific">Secundilactobacillus folii</name>
    <dbReference type="NCBI Taxonomy" id="2678357"/>
    <lineage>
        <taxon>Bacteria</taxon>
        <taxon>Bacillati</taxon>
        <taxon>Bacillota</taxon>
        <taxon>Bacilli</taxon>
        <taxon>Lactobacillales</taxon>
        <taxon>Lactobacillaceae</taxon>
        <taxon>Secundilactobacillus</taxon>
    </lineage>
</organism>
<keyword evidence="1" id="KW-1133">Transmembrane helix</keyword>
<keyword evidence="3" id="KW-1185">Reference proteome</keyword>
<comment type="caution">
    <text evidence="2">The sequence shown here is derived from an EMBL/GenBank/DDBJ whole genome shotgun (WGS) entry which is preliminary data.</text>
</comment>
<gene>
    <name evidence="2" type="ORF">GM612_02930</name>
</gene>
<evidence type="ECO:0000256" key="1">
    <source>
        <dbReference type="SAM" id="Phobius"/>
    </source>
</evidence>
<evidence type="ECO:0000313" key="3">
    <source>
        <dbReference type="Proteomes" id="UP000466388"/>
    </source>
</evidence>
<dbReference type="RefSeq" id="WP_155430882.1">
    <property type="nucleotide sequence ID" value="NZ_WNJO01000002.1"/>
</dbReference>
<keyword evidence="1" id="KW-0472">Membrane</keyword>
<reference evidence="2 3" key="1">
    <citation type="submission" date="2019-11" db="EMBL/GenBank/DDBJ databases">
        <title>Lactobacillus sp. nov. CRM56-3, isolated from fermented tea leaves.</title>
        <authorList>
            <person name="Phuengjayaem S."/>
            <person name="Tanasupawat S."/>
        </authorList>
    </citation>
    <scope>NUCLEOTIDE SEQUENCE [LARGE SCALE GENOMIC DNA]</scope>
    <source>
        <strain evidence="2 3">CRM56-3</strain>
    </source>
</reference>
<evidence type="ECO:0000313" key="2">
    <source>
        <dbReference type="EMBL" id="MTV81609.1"/>
    </source>
</evidence>
<feature type="transmembrane region" description="Helical" evidence="1">
    <location>
        <begin position="114"/>
        <end position="132"/>
    </location>
</feature>
<dbReference type="AlphaFoldDB" id="A0A7X2XU47"/>
<accession>A0A7X2XU47</accession>
<name>A0A7X2XU47_9LACO</name>
<dbReference type="Proteomes" id="UP000466388">
    <property type="component" value="Unassembled WGS sequence"/>
</dbReference>
<feature type="transmembrane region" description="Helical" evidence="1">
    <location>
        <begin position="20"/>
        <end position="40"/>
    </location>
</feature>
<sequence length="134" mass="15562">MQKELNYFHQNLRSYWQTELVNLIIFIFVLLATVFSRLFGQPSFLSARVSNAMTIIAFTIIGVLIILLFGRIHRQAESLERFRLFMGEDGKQIEPSLKPLYDKCRKYYHSGKRLDHVNGVIALGIICGYLLLNH</sequence>
<dbReference type="EMBL" id="WNJO01000002">
    <property type="protein sequence ID" value="MTV81609.1"/>
    <property type="molecule type" value="Genomic_DNA"/>
</dbReference>
<feature type="transmembrane region" description="Helical" evidence="1">
    <location>
        <begin position="52"/>
        <end position="72"/>
    </location>
</feature>
<proteinExistence type="predicted"/>